<keyword evidence="9" id="KW-1185">Reference proteome</keyword>
<dbReference type="Proteomes" id="UP000215214">
    <property type="component" value="Chromosome TJEJU"/>
</dbReference>
<dbReference type="Pfam" id="PF14322">
    <property type="entry name" value="SusD-like_3"/>
    <property type="match status" value="1"/>
</dbReference>
<dbReference type="GO" id="GO:0009279">
    <property type="term" value="C:cell outer membrane"/>
    <property type="evidence" value="ECO:0007669"/>
    <property type="project" value="UniProtKB-SubCell"/>
</dbReference>
<evidence type="ECO:0000259" key="6">
    <source>
        <dbReference type="Pfam" id="PF07980"/>
    </source>
</evidence>
<dbReference type="RefSeq" id="WP_095074047.1">
    <property type="nucleotide sequence ID" value="NZ_LT899436.1"/>
</dbReference>
<evidence type="ECO:0000256" key="2">
    <source>
        <dbReference type="ARBA" id="ARBA00006275"/>
    </source>
</evidence>
<organism evidence="8 9">
    <name type="scientific">Tenacibaculum jejuense</name>
    <dbReference type="NCBI Taxonomy" id="584609"/>
    <lineage>
        <taxon>Bacteria</taxon>
        <taxon>Pseudomonadati</taxon>
        <taxon>Bacteroidota</taxon>
        <taxon>Flavobacteriia</taxon>
        <taxon>Flavobacteriales</taxon>
        <taxon>Flavobacteriaceae</taxon>
        <taxon>Tenacibaculum</taxon>
    </lineage>
</organism>
<dbReference type="SUPFAM" id="SSF48452">
    <property type="entry name" value="TPR-like"/>
    <property type="match status" value="1"/>
</dbReference>
<keyword evidence="8" id="KW-0449">Lipoprotein</keyword>
<dbReference type="Pfam" id="PF07980">
    <property type="entry name" value="SusD_RagB"/>
    <property type="match status" value="1"/>
</dbReference>
<keyword evidence="3" id="KW-0732">Signal</keyword>
<dbReference type="OrthoDB" id="5694214at2"/>
<feature type="domain" description="SusD-like N-terminal" evidence="7">
    <location>
        <begin position="60"/>
        <end position="203"/>
    </location>
</feature>
<dbReference type="InterPro" id="IPR033985">
    <property type="entry name" value="SusD-like_N"/>
</dbReference>
<evidence type="ECO:0000259" key="7">
    <source>
        <dbReference type="Pfam" id="PF14322"/>
    </source>
</evidence>
<name>A0A238UD44_9FLAO</name>
<comment type="subcellular location">
    <subcellularLocation>
        <location evidence="1">Cell outer membrane</location>
    </subcellularLocation>
</comment>
<protein>
    <submittedName>
        <fullName evidence="8">Probable lipoprotein, SusD/RagB family</fullName>
    </submittedName>
</protein>
<dbReference type="Gene3D" id="1.25.40.390">
    <property type="match status" value="1"/>
</dbReference>
<dbReference type="KEGG" id="tje:TJEJU_3445"/>
<gene>
    <name evidence="8" type="ORF">TJEJU_3445</name>
</gene>
<feature type="domain" description="RagB/SusD" evidence="6">
    <location>
        <begin position="329"/>
        <end position="462"/>
    </location>
</feature>
<evidence type="ECO:0000256" key="1">
    <source>
        <dbReference type="ARBA" id="ARBA00004442"/>
    </source>
</evidence>
<dbReference type="InterPro" id="IPR011990">
    <property type="entry name" value="TPR-like_helical_dom_sf"/>
</dbReference>
<dbReference type="EMBL" id="LT899436">
    <property type="protein sequence ID" value="SNR17089.1"/>
    <property type="molecule type" value="Genomic_DNA"/>
</dbReference>
<evidence type="ECO:0000313" key="8">
    <source>
        <dbReference type="EMBL" id="SNR17089.1"/>
    </source>
</evidence>
<reference evidence="8 9" key="1">
    <citation type="submission" date="2017-07" db="EMBL/GenBank/DDBJ databases">
        <authorList>
            <person name="Sun Z.S."/>
            <person name="Albrecht U."/>
            <person name="Echele G."/>
            <person name="Lee C.C."/>
        </authorList>
    </citation>
    <scope>NUCLEOTIDE SEQUENCE [LARGE SCALE GENOMIC DNA]</scope>
    <source>
        <strain evidence="9">type strain: KCTC 22618</strain>
    </source>
</reference>
<evidence type="ECO:0000313" key="9">
    <source>
        <dbReference type="Proteomes" id="UP000215214"/>
    </source>
</evidence>
<dbReference type="AlphaFoldDB" id="A0A238UD44"/>
<evidence type="ECO:0000256" key="5">
    <source>
        <dbReference type="ARBA" id="ARBA00023237"/>
    </source>
</evidence>
<evidence type="ECO:0000256" key="3">
    <source>
        <dbReference type="ARBA" id="ARBA00022729"/>
    </source>
</evidence>
<keyword evidence="5" id="KW-0998">Cell outer membrane</keyword>
<keyword evidence="4" id="KW-0472">Membrane</keyword>
<dbReference type="InterPro" id="IPR012944">
    <property type="entry name" value="SusD_RagB_dom"/>
</dbReference>
<comment type="similarity">
    <text evidence="2">Belongs to the SusD family.</text>
</comment>
<accession>A0A238UD44</accession>
<evidence type="ECO:0000256" key="4">
    <source>
        <dbReference type="ARBA" id="ARBA00023136"/>
    </source>
</evidence>
<proteinExistence type="inferred from homology"/>
<dbReference type="PROSITE" id="PS51257">
    <property type="entry name" value="PROKAR_LIPOPROTEIN"/>
    <property type="match status" value="1"/>
</dbReference>
<sequence length="462" mass="51151">MKILKKIFGGALLVSSLFLTSCEEKLDVIPNDAILPDVAFQSVDDLQNALNATYSFVDTQSIRFNSIFSDNTKVGKDSGGQEVNLHSWVLTPNVGVAQTIWQNRYTIINRASRVIQAADIIDRTGREQEVNNILAQAYALRAFAHFGLYQYYTPDYSDPNGLSVPAVDFPVTVENLPRNTVSEVLAAIEADLVRSSGLIDASQTDNRFITEDFITALRARIALFSGEYATALTLANQLIADYPLADQAQYRAMFLDQDNTEVIFKAARVNGDGTIGGIWHFGSGNPFIEMSNSFFNLLDPADIRFSTNLNVAESDPAANVHLINKYPGTSQRFLADFKIFRVSEMHLIKAEAEARAGNFTASQETIKGLRDARFGADTPQPTYTTLNDALDFILDERRVELAFEGHRYLDLKRLSRTLNRANADCGGLSNACQLTSTDQRFTLPIPSVEINANPEMVQNPGY</sequence>